<organism evidence="1 2">
    <name type="scientific">Monilinia laxa</name>
    <name type="common">Brown rot fungus</name>
    <name type="synonym">Sclerotinia laxa</name>
    <dbReference type="NCBI Taxonomy" id="61186"/>
    <lineage>
        <taxon>Eukaryota</taxon>
        <taxon>Fungi</taxon>
        <taxon>Dikarya</taxon>
        <taxon>Ascomycota</taxon>
        <taxon>Pezizomycotina</taxon>
        <taxon>Leotiomycetes</taxon>
        <taxon>Helotiales</taxon>
        <taxon>Sclerotiniaceae</taxon>
        <taxon>Monilinia</taxon>
    </lineage>
</organism>
<sequence>MFEKHTVLSFQHLLSKKEPVPLIPIFVSLQCFISLTKSTLLYPTRSIDSEIFERDDTISLRLFRANRLESLESIGHYLLHTTLQLLVFYGICWRQIWKWKGKEPGGG</sequence>
<gene>
    <name evidence="1" type="ORF">EYC80_007784</name>
</gene>
<comment type="caution">
    <text evidence="1">The sequence shown here is derived from an EMBL/GenBank/DDBJ whole genome shotgun (WGS) entry which is preliminary data.</text>
</comment>
<keyword evidence="2" id="KW-1185">Reference proteome</keyword>
<dbReference type="AlphaFoldDB" id="A0A5N6JWZ9"/>
<evidence type="ECO:0000313" key="1">
    <source>
        <dbReference type="EMBL" id="KAB8293474.1"/>
    </source>
</evidence>
<proteinExistence type="predicted"/>
<dbReference type="Proteomes" id="UP000326757">
    <property type="component" value="Unassembled WGS sequence"/>
</dbReference>
<evidence type="ECO:0000313" key="2">
    <source>
        <dbReference type="Proteomes" id="UP000326757"/>
    </source>
</evidence>
<protein>
    <submittedName>
        <fullName evidence="1">Uncharacterized protein</fullName>
    </submittedName>
</protein>
<reference evidence="1 2" key="1">
    <citation type="submission" date="2019-06" db="EMBL/GenBank/DDBJ databases">
        <title>Genome Sequence of the Brown Rot Fungal Pathogen Monilinia laxa.</title>
        <authorList>
            <person name="De Miccolis Angelini R.M."/>
            <person name="Landi L."/>
            <person name="Abate D."/>
            <person name="Pollastro S."/>
            <person name="Romanazzi G."/>
            <person name="Faretra F."/>
        </authorList>
    </citation>
    <scope>NUCLEOTIDE SEQUENCE [LARGE SCALE GENOMIC DNA]</scope>
    <source>
        <strain evidence="1 2">Mlax316</strain>
    </source>
</reference>
<name>A0A5N6JWZ9_MONLA</name>
<dbReference type="EMBL" id="VIGI01000012">
    <property type="protein sequence ID" value="KAB8293474.1"/>
    <property type="molecule type" value="Genomic_DNA"/>
</dbReference>
<accession>A0A5N6JWZ9</accession>